<evidence type="ECO:0000256" key="1">
    <source>
        <dbReference type="SAM" id="MobiDB-lite"/>
    </source>
</evidence>
<dbReference type="Proteomes" id="UP000683360">
    <property type="component" value="Unassembled WGS sequence"/>
</dbReference>
<evidence type="ECO:0000313" key="3">
    <source>
        <dbReference type="EMBL" id="CAG2226120.1"/>
    </source>
</evidence>
<keyword evidence="2" id="KW-1133">Transmembrane helix</keyword>
<sequence length="195" mass="22715">MATYDNKGFNHDNEDNIASSNTETEEPRQDHETIDWDIFQENRSAAKYVKAEEFWKTSEKILTVIFVCFLFLVVFGTALLSRITIHILVWHIKPPELPRNNDTNATFQTKQSLYHVVDETWIWALLITLVTPYGFTMCSSLKTMCLKKTRKIHYKSLFVVSIKSHFKRYRGFQFSLPLQSNDVGCWNLLIGGNLN</sequence>
<feature type="transmembrane region" description="Helical" evidence="2">
    <location>
        <begin position="61"/>
        <end position="89"/>
    </location>
</feature>
<feature type="transmembrane region" description="Helical" evidence="2">
    <location>
        <begin position="121"/>
        <end position="141"/>
    </location>
</feature>
<gene>
    <name evidence="3" type="ORF">MEDL_39236</name>
</gene>
<protein>
    <submittedName>
        <fullName evidence="3">Uncharacterized protein</fullName>
    </submittedName>
</protein>
<comment type="caution">
    <text evidence="3">The sequence shown here is derived from an EMBL/GenBank/DDBJ whole genome shotgun (WGS) entry which is preliminary data.</text>
</comment>
<keyword evidence="4" id="KW-1185">Reference proteome</keyword>
<dbReference type="EMBL" id="CAJPWZ010001874">
    <property type="protein sequence ID" value="CAG2226120.1"/>
    <property type="molecule type" value="Genomic_DNA"/>
</dbReference>
<evidence type="ECO:0000256" key="2">
    <source>
        <dbReference type="SAM" id="Phobius"/>
    </source>
</evidence>
<accession>A0A8S3SX12</accession>
<evidence type="ECO:0000313" key="4">
    <source>
        <dbReference type="Proteomes" id="UP000683360"/>
    </source>
</evidence>
<keyword evidence="2" id="KW-0472">Membrane</keyword>
<dbReference type="AlphaFoldDB" id="A0A8S3SX12"/>
<reference evidence="3" key="1">
    <citation type="submission" date="2021-03" db="EMBL/GenBank/DDBJ databases">
        <authorList>
            <person name="Bekaert M."/>
        </authorList>
    </citation>
    <scope>NUCLEOTIDE SEQUENCE</scope>
</reference>
<name>A0A8S3SX12_MYTED</name>
<keyword evidence="2" id="KW-0812">Transmembrane</keyword>
<proteinExistence type="predicted"/>
<feature type="region of interest" description="Disordered" evidence="1">
    <location>
        <begin position="1"/>
        <end position="31"/>
    </location>
</feature>
<organism evidence="3 4">
    <name type="scientific">Mytilus edulis</name>
    <name type="common">Blue mussel</name>
    <dbReference type="NCBI Taxonomy" id="6550"/>
    <lineage>
        <taxon>Eukaryota</taxon>
        <taxon>Metazoa</taxon>
        <taxon>Spiralia</taxon>
        <taxon>Lophotrochozoa</taxon>
        <taxon>Mollusca</taxon>
        <taxon>Bivalvia</taxon>
        <taxon>Autobranchia</taxon>
        <taxon>Pteriomorphia</taxon>
        <taxon>Mytilida</taxon>
        <taxon>Mytiloidea</taxon>
        <taxon>Mytilidae</taxon>
        <taxon>Mytilinae</taxon>
        <taxon>Mytilus</taxon>
    </lineage>
</organism>